<dbReference type="InterPro" id="IPR037069">
    <property type="entry name" value="AcylCoA_DH/ox_N_sf"/>
</dbReference>
<keyword evidence="2" id="KW-0285">Flavoprotein</keyword>
<dbReference type="GO" id="GO:0003995">
    <property type="term" value="F:acyl-CoA dehydrogenase activity"/>
    <property type="evidence" value="ECO:0007669"/>
    <property type="project" value="InterPro"/>
</dbReference>
<dbReference type="GO" id="GO:0005737">
    <property type="term" value="C:cytoplasm"/>
    <property type="evidence" value="ECO:0007669"/>
    <property type="project" value="TreeGrafter"/>
</dbReference>
<dbReference type="Gene3D" id="2.40.110.10">
    <property type="entry name" value="Butyryl-CoA Dehydrogenase, subunit A, domain 2"/>
    <property type="match status" value="1"/>
</dbReference>
<keyword evidence="4" id="KW-0560">Oxidoreductase</keyword>
<dbReference type="EMBL" id="VCGU01000008">
    <property type="protein sequence ID" value="TRY72040.1"/>
    <property type="molecule type" value="Genomic_DNA"/>
</dbReference>
<dbReference type="SUPFAM" id="SSF56645">
    <property type="entry name" value="Acyl-CoA dehydrogenase NM domain-like"/>
    <property type="match status" value="1"/>
</dbReference>
<proteinExistence type="predicted"/>
<dbReference type="GO" id="GO:0050660">
    <property type="term" value="F:flavin adenine dinucleotide binding"/>
    <property type="evidence" value="ECO:0007669"/>
    <property type="project" value="InterPro"/>
</dbReference>
<evidence type="ECO:0000256" key="4">
    <source>
        <dbReference type="ARBA" id="ARBA00023002"/>
    </source>
</evidence>
<reference evidence="6 7" key="1">
    <citation type="journal article" date="2018" name="Nat. Ecol. Evol.">
        <title>Genomic signatures of mitonuclear coevolution across populations of Tigriopus californicus.</title>
        <authorList>
            <person name="Barreto F.S."/>
            <person name="Watson E.T."/>
            <person name="Lima T.G."/>
            <person name="Willett C.S."/>
            <person name="Edmands S."/>
            <person name="Li W."/>
            <person name="Burton R.S."/>
        </authorList>
    </citation>
    <scope>NUCLEOTIDE SEQUENCE [LARGE SCALE GENOMIC DNA]</scope>
    <source>
        <strain evidence="6 7">San Diego</strain>
    </source>
</reference>
<dbReference type="GO" id="GO:0033539">
    <property type="term" value="P:fatty acid beta-oxidation using acyl-CoA dehydrogenase"/>
    <property type="evidence" value="ECO:0007669"/>
    <property type="project" value="TreeGrafter"/>
</dbReference>
<dbReference type="InterPro" id="IPR009100">
    <property type="entry name" value="AcylCoA_DH/oxidase_NM_dom_sf"/>
</dbReference>
<sequence>MEVRESAPNTTPPAYSTATRVVPVDISVLAPLGAEPMPSPAAGFNQAGGAKLSPGKDMNYVVQRVENQRPKYTELAQRLSRKITEYHNEEDKIQYKRSALILGQELLTHGHLGADLVQGFGQTDLILGGASSRLRHGSLEALLPLGEVVQDVLDGLGSFTSTFDFTLVFLGQEVIALLDGLANGGFLADITHNDGRIGTEVRDVDVEMRVSRAVRPELLTRQDKAAIPAVINESRGGHGSGQDGTIHQIRHVDGGGIARQGDATTHQILEKHILILNLGSTAKADVRVPMSIAVPTDMATPALSRFGSAALQAEFLAPSIAGQKVACLGVSEPGAGSDVASIATTAQRQGQDLLINGQKMWITNAFQINKAKEVDQDLCWDKVINSQAKRNNYSPWKQWY</sequence>
<feature type="domain" description="Acyl-CoA oxidase/dehydrogenase middle" evidence="5">
    <location>
        <begin position="327"/>
        <end position="365"/>
    </location>
</feature>
<protein>
    <recommendedName>
        <fullName evidence="5">Acyl-CoA oxidase/dehydrogenase middle domain-containing protein</fullName>
    </recommendedName>
</protein>
<name>A0A553P323_TIGCA</name>
<dbReference type="Proteomes" id="UP000318571">
    <property type="component" value="Chromosome 7"/>
</dbReference>
<dbReference type="Gene3D" id="1.10.540.10">
    <property type="entry name" value="Acyl-CoA dehydrogenase/oxidase, N-terminal domain"/>
    <property type="match status" value="1"/>
</dbReference>
<dbReference type="AlphaFoldDB" id="A0A553P323"/>
<accession>A0A553P323</accession>
<dbReference type="PROSITE" id="PS00072">
    <property type="entry name" value="ACYL_COA_DH_1"/>
    <property type="match status" value="1"/>
</dbReference>
<comment type="cofactor">
    <cofactor evidence="1">
        <name>FAD</name>
        <dbReference type="ChEBI" id="CHEBI:57692"/>
    </cofactor>
</comment>
<evidence type="ECO:0000256" key="2">
    <source>
        <dbReference type="ARBA" id="ARBA00022630"/>
    </source>
</evidence>
<comment type="caution">
    <text evidence="6">The sequence shown here is derived from an EMBL/GenBank/DDBJ whole genome shotgun (WGS) entry which is preliminary data.</text>
</comment>
<dbReference type="InterPro" id="IPR006089">
    <property type="entry name" value="Acyl-CoA_DH_CS"/>
</dbReference>
<keyword evidence="7" id="KW-1185">Reference proteome</keyword>
<evidence type="ECO:0000256" key="1">
    <source>
        <dbReference type="ARBA" id="ARBA00001974"/>
    </source>
</evidence>
<dbReference type="InterPro" id="IPR046373">
    <property type="entry name" value="Acyl-CoA_Oxase/DH_mid-dom_sf"/>
</dbReference>
<evidence type="ECO:0000313" key="7">
    <source>
        <dbReference type="Proteomes" id="UP000318571"/>
    </source>
</evidence>
<evidence type="ECO:0000256" key="3">
    <source>
        <dbReference type="ARBA" id="ARBA00022827"/>
    </source>
</evidence>
<gene>
    <name evidence="6" type="ORF">TCAL_17131</name>
</gene>
<dbReference type="STRING" id="6832.A0A553P323"/>
<dbReference type="PANTHER" id="PTHR48083">
    <property type="entry name" value="MEDIUM-CHAIN SPECIFIC ACYL-COA DEHYDROGENASE, MITOCHONDRIAL-RELATED"/>
    <property type="match status" value="1"/>
</dbReference>
<dbReference type="PANTHER" id="PTHR48083:SF6">
    <property type="entry name" value="ACYL-COA DEHYDROGENASE 6"/>
    <property type="match status" value="1"/>
</dbReference>
<keyword evidence="3" id="KW-0274">FAD</keyword>
<dbReference type="Pfam" id="PF02770">
    <property type="entry name" value="Acyl-CoA_dh_M"/>
    <property type="match status" value="1"/>
</dbReference>
<evidence type="ECO:0000313" key="6">
    <source>
        <dbReference type="EMBL" id="TRY72040.1"/>
    </source>
</evidence>
<evidence type="ECO:0000259" key="5">
    <source>
        <dbReference type="Pfam" id="PF02770"/>
    </source>
</evidence>
<organism evidence="6 7">
    <name type="scientific">Tigriopus californicus</name>
    <name type="common">Marine copepod</name>
    <dbReference type="NCBI Taxonomy" id="6832"/>
    <lineage>
        <taxon>Eukaryota</taxon>
        <taxon>Metazoa</taxon>
        <taxon>Ecdysozoa</taxon>
        <taxon>Arthropoda</taxon>
        <taxon>Crustacea</taxon>
        <taxon>Multicrustacea</taxon>
        <taxon>Hexanauplia</taxon>
        <taxon>Copepoda</taxon>
        <taxon>Harpacticoida</taxon>
        <taxon>Harpacticidae</taxon>
        <taxon>Tigriopus</taxon>
    </lineage>
</organism>
<dbReference type="InterPro" id="IPR050741">
    <property type="entry name" value="Acyl-CoA_dehydrogenase"/>
</dbReference>
<dbReference type="InterPro" id="IPR006091">
    <property type="entry name" value="Acyl-CoA_Oxase/DH_mid-dom"/>
</dbReference>